<evidence type="ECO:0008006" key="5">
    <source>
        <dbReference type="Google" id="ProtNLM"/>
    </source>
</evidence>
<sequence length="170" mass="17688">MNALQSYGSTALVVSAVLLAGGCAGQSGATEAAPTTTGSESRPTPERVRSESLAIVEQLRALDEAALPDLRQPTATECGPRSDEGVQFSWSVEGASPYDPQDYIDRAEVVLKENGYSTHQTTTSLKDGRPLHYLGADGDGRPKIGLGSSALNTVLQLSSDCAEGNASDFG</sequence>
<accession>A0A147DRW6</accession>
<feature type="region of interest" description="Disordered" evidence="1">
    <location>
        <begin position="26"/>
        <end position="48"/>
    </location>
</feature>
<reference evidence="3 4" key="1">
    <citation type="journal article" date="2016" name="Front. Microbiol.">
        <title>Genomic Resource of Rice Seed Associated Bacteria.</title>
        <authorList>
            <person name="Midha S."/>
            <person name="Bansal K."/>
            <person name="Sharma S."/>
            <person name="Kumar N."/>
            <person name="Patil P.P."/>
            <person name="Chaudhry V."/>
            <person name="Patil P.B."/>
        </authorList>
    </citation>
    <scope>NUCLEOTIDE SEQUENCE [LARGE SCALE GENOMIC DNA]</scope>
    <source>
        <strain evidence="3 4">NS359</strain>
    </source>
</reference>
<feature type="signal peptide" evidence="2">
    <location>
        <begin position="1"/>
        <end position="29"/>
    </location>
</feature>
<organism evidence="3 4">
    <name type="scientific">Curtobacterium oceanosedimentum</name>
    <dbReference type="NCBI Taxonomy" id="465820"/>
    <lineage>
        <taxon>Bacteria</taxon>
        <taxon>Bacillati</taxon>
        <taxon>Actinomycetota</taxon>
        <taxon>Actinomycetes</taxon>
        <taxon>Micrococcales</taxon>
        <taxon>Microbacteriaceae</taxon>
        <taxon>Curtobacterium</taxon>
    </lineage>
</organism>
<comment type="caution">
    <text evidence="3">The sequence shown here is derived from an EMBL/GenBank/DDBJ whole genome shotgun (WGS) entry which is preliminary data.</text>
</comment>
<keyword evidence="2" id="KW-0732">Signal</keyword>
<name>A0A147DRW6_9MICO</name>
<feature type="chain" id="PRO_5007543821" description="Lipoprotein" evidence="2">
    <location>
        <begin position="30"/>
        <end position="170"/>
    </location>
</feature>
<evidence type="ECO:0000313" key="3">
    <source>
        <dbReference type="EMBL" id="KTR52248.1"/>
    </source>
</evidence>
<proteinExistence type="predicted"/>
<dbReference type="Proteomes" id="UP000072763">
    <property type="component" value="Unassembled WGS sequence"/>
</dbReference>
<evidence type="ECO:0000313" key="4">
    <source>
        <dbReference type="Proteomes" id="UP000072763"/>
    </source>
</evidence>
<dbReference type="AlphaFoldDB" id="A0A147DRW6"/>
<dbReference type="EMBL" id="LDRC01000033">
    <property type="protein sequence ID" value="KTR52248.1"/>
    <property type="molecule type" value="Genomic_DNA"/>
</dbReference>
<dbReference type="RefSeq" id="WP_058749511.1">
    <property type="nucleotide sequence ID" value="NZ_LDRC01000033.1"/>
</dbReference>
<feature type="compositionally biased region" description="Polar residues" evidence="1">
    <location>
        <begin position="27"/>
        <end position="42"/>
    </location>
</feature>
<dbReference type="OrthoDB" id="5020616at2"/>
<evidence type="ECO:0000256" key="1">
    <source>
        <dbReference type="SAM" id="MobiDB-lite"/>
    </source>
</evidence>
<gene>
    <name evidence="3" type="ORF">NS359_06785</name>
</gene>
<evidence type="ECO:0000256" key="2">
    <source>
        <dbReference type="SAM" id="SignalP"/>
    </source>
</evidence>
<protein>
    <recommendedName>
        <fullName evidence="5">Lipoprotein</fullName>
    </recommendedName>
</protein>
<dbReference type="PATRIC" id="fig|465820.4.peg.1433"/>